<keyword evidence="7" id="KW-1185">Reference proteome</keyword>
<keyword evidence="3" id="KW-0804">Transcription</keyword>
<gene>
    <name evidence="6" type="ORF">KCTCHS21_35760</name>
</gene>
<dbReference type="RefSeq" id="WP_130611102.1">
    <property type="nucleotide sequence ID" value="NZ_AP019400.1"/>
</dbReference>
<evidence type="ECO:0000256" key="3">
    <source>
        <dbReference type="ARBA" id="ARBA00023163"/>
    </source>
</evidence>
<evidence type="ECO:0000256" key="1">
    <source>
        <dbReference type="ARBA" id="ARBA00023015"/>
    </source>
</evidence>
<keyword evidence="1" id="KW-0805">Transcription regulation</keyword>
<reference evidence="6 7" key="1">
    <citation type="submission" date="2019-01" db="EMBL/GenBank/DDBJ databases">
        <title>Complete genome sequence of Cohnella hallensis HS21 isolated from Korean fir (Abies koreana) rhizospheric soil.</title>
        <authorList>
            <person name="Jiang L."/>
            <person name="Kang S.W."/>
            <person name="Kim S."/>
            <person name="Jung J."/>
            <person name="Kim C.Y."/>
            <person name="Kim D.H."/>
            <person name="Kim S.W."/>
            <person name="Lee J."/>
        </authorList>
    </citation>
    <scope>NUCLEOTIDE SEQUENCE [LARGE SCALE GENOMIC DNA]</scope>
    <source>
        <strain evidence="6 7">HS21</strain>
    </source>
</reference>
<dbReference type="InterPro" id="IPR050109">
    <property type="entry name" value="HTH-type_TetR-like_transc_reg"/>
</dbReference>
<dbReference type="AlphaFoldDB" id="A0A3T1D7W3"/>
<dbReference type="Pfam" id="PF00440">
    <property type="entry name" value="TetR_N"/>
    <property type="match status" value="1"/>
</dbReference>
<keyword evidence="2 4" id="KW-0238">DNA-binding</keyword>
<dbReference type="GO" id="GO:0000976">
    <property type="term" value="F:transcription cis-regulatory region binding"/>
    <property type="evidence" value="ECO:0007669"/>
    <property type="project" value="TreeGrafter"/>
</dbReference>
<protein>
    <submittedName>
        <fullName evidence="6">TetR family transcriptional regulator</fullName>
    </submittedName>
</protein>
<evidence type="ECO:0000256" key="4">
    <source>
        <dbReference type="PROSITE-ProRule" id="PRU00335"/>
    </source>
</evidence>
<dbReference type="PANTHER" id="PTHR30055:SF234">
    <property type="entry name" value="HTH-TYPE TRANSCRIPTIONAL REGULATOR BETI"/>
    <property type="match status" value="1"/>
</dbReference>
<evidence type="ECO:0000313" key="7">
    <source>
        <dbReference type="Proteomes" id="UP000289856"/>
    </source>
</evidence>
<name>A0A3T1D7W3_9BACL</name>
<dbReference type="KEGG" id="cohn:KCTCHS21_35760"/>
<sequence length="189" mass="21034">MKARLNSHKDTKRLAILDAATELLALKPTATMQEIADAAHIGIATLHRYFDSRDTMMLELAFRAIHLVEEALEGLEVDEVEVEKSLTAILEALIPLGNKMYFLWTDASLYGHPEVTAAETKIQAPILGAIIAWQSKGKLRSDMNSEWVINVIYSLLFTTWQSVHAGNMAKNDAAQILVKTLLYGFATHK</sequence>
<dbReference type="Gene3D" id="1.10.357.10">
    <property type="entry name" value="Tetracycline Repressor, domain 2"/>
    <property type="match status" value="1"/>
</dbReference>
<accession>A0A3T1D7W3</accession>
<feature type="DNA-binding region" description="H-T-H motif" evidence="4">
    <location>
        <begin position="31"/>
        <end position="50"/>
    </location>
</feature>
<dbReference type="Proteomes" id="UP000289856">
    <property type="component" value="Chromosome"/>
</dbReference>
<dbReference type="EMBL" id="AP019400">
    <property type="protein sequence ID" value="BBI34177.1"/>
    <property type="molecule type" value="Genomic_DNA"/>
</dbReference>
<organism evidence="6 7">
    <name type="scientific">Cohnella abietis</name>
    <dbReference type="NCBI Taxonomy" id="2507935"/>
    <lineage>
        <taxon>Bacteria</taxon>
        <taxon>Bacillati</taxon>
        <taxon>Bacillota</taxon>
        <taxon>Bacilli</taxon>
        <taxon>Bacillales</taxon>
        <taxon>Paenibacillaceae</taxon>
        <taxon>Cohnella</taxon>
    </lineage>
</organism>
<evidence type="ECO:0000259" key="5">
    <source>
        <dbReference type="PROSITE" id="PS50977"/>
    </source>
</evidence>
<evidence type="ECO:0000313" key="6">
    <source>
        <dbReference type="EMBL" id="BBI34177.1"/>
    </source>
</evidence>
<dbReference type="SUPFAM" id="SSF46689">
    <property type="entry name" value="Homeodomain-like"/>
    <property type="match status" value="1"/>
</dbReference>
<dbReference type="OrthoDB" id="2388018at2"/>
<dbReference type="PANTHER" id="PTHR30055">
    <property type="entry name" value="HTH-TYPE TRANSCRIPTIONAL REGULATOR RUTR"/>
    <property type="match status" value="1"/>
</dbReference>
<dbReference type="PROSITE" id="PS50977">
    <property type="entry name" value="HTH_TETR_2"/>
    <property type="match status" value="1"/>
</dbReference>
<evidence type="ECO:0000256" key="2">
    <source>
        <dbReference type="ARBA" id="ARBA00023125"/>
    </source>
</evidence>
<proteinExistence type="predicted"/>
<dbReference type="InterPro" id="IPR001647">
    <property type="entry name" value="HTH_TetR"/>
</dbReference>
<dbReference type="GO" id="GO:0003700">
    <property type="term" value="F:DNA-binding transcription factor activity"/>
    <property type="evidence" value="ECO:0007669"/>
    <property type="project" value="TreeGrafter"/>
</dbReference>
<feature type="domain" description="HTH tetR-type" evidence="5">
    <location>
        <begin position="10"/>
        <end position="68"/>
    </location>
</feature>
<dbReference type="InterPro" id="IPR009057">
    <property type="entry name" value="Homeodomain-like_sf"/>
</dbReference>